<feature type="compositionally biased region" description="Polar residues" evidence="1">
    <location>
        <begin position="9"/>
        <end position="22"/>
    </location>
</feature>
<dbReference type="VEuPathDB" id="ToxoDB:ETH2_1243400"/>
<feature type="compositionally biased region" description="Basic residues" evidence="1">
    <location>
        <begin position="434"/>
        <end position="443"/>
    </location>
</feature>
<dbReference type="RefSeq" id="XP_013232672.1">
    <property type="nucleotide sequence ID" value="XM_013377218.1"/>
</dbReference>
<name>U6KUZ3_EIMTE</name>
<feature type="region of interest" description="Disordered" evidence="1">
    <location>
        <begin position="548"/>
        <end position="579"/>
    </location>
</feature>
<protein>
    <submittedName>
        <fullName evidence="2">Uncharacterized protein</fullName>
    </submittedName>
</protein>
<feature type="compositionally biased region" description="Low complexity" evidence="1">
    <location>
        <begin position="228"/>
        <end position="258"/>
    </location>
</feature>
<dbReference type="Proteomes" id="UP000030747">
    <property type="component" value="Unassembled WGS sequence"/>
</dbReference>
<reference evidence="2" key="2">
    <citation type="submission" date="2013-10" db="EMBL/GenBank/DDBJ databases">
        <authorList>
            <person name="Aslett M."/>
        </authorList>
    </citation>
    <scope>NUCLEOTIDE SEQUENCE [LARGE SCALE GENOMIC DNA]</scope>
    <source>
        <strain evidence="2">Houghton</strain>
    </source>
</reference>
<feature type="region of interest" description="Disordered" evidence="1">
    <location>
        <begin position="217"/>
        <end position="258"/>
    </location>
</feature>
<dbReference type="VEuPathDB" id="ToxoDB:ETH_00001420"/>
<feature type="region of interest" description="Disordered" evidence="1">
    <location>
        <begin position="417"/>
        <end position="484"/>
    </location>
</feature>
<proteinExistence type="predicted"/>
<feature type="compositionally biased region" description="Low complexity" evidence="1">
    <location>
        <begin position="304"/>
        <end position="321"/>
    </location>
</feature>
<keyword evidence="3" id="KW-1185">Reference proteome</keyword>
<feature type="region of interest" description="Disordered" evidence="1">
    <location>
        <begin position="1"/>
        <end position="25"/>
    </location>
</feature>
<feature type="region of interest" description="Disordered" evidence="1">
    <location>
        <begin position="304"/>
        <end position="329"/>
    </location>
</feature>
<sequence>MRHKAMAPSSPTSQRSNESTKNVAALEVRGLEPENAVVRPLFRPVNSHELVHPQDNQEPQEPQDIQRHWGVECLKGNPSSNLPNLVSERTQNHCERVSAGKPSQASVKCYRRDITGLPPLRDITWVNSRFVACQGPLESTKAKEASLKQTVEAEHELLRPPGGSLPAVGFSVQQKYEVRPQHEQKNSETLQGALKARVLMQQGNSVPLQHAADLFQQSTQQREREQHWSQQQQQHTEGAQLEQLSQHQHQQELQQHQHQQELQHLSFLREIQQQQQRQQLQQLQQLQELKQQIQQHQEQEQKQLQHQQRVQQSQLQQSKHMQQHELQQHQQLQKQLDMLQLEKQLLREKELLLLHLQEHQQQRLQVVSLASSSVNSTSGALMGLQEPSQDLLCSNSGCRAIERSILRRLSGPKQLLEEGSVVTGKPSCTVKSTSHGKHNRKSSSRLTQTKGALPKELSSSSSRRVFRAPNSKQRRSQEAKTCDDNSDCPFPTFDSCAVGNASKMNSKYLQGGTQRRSKRSSRRSSILNRVMEGSILRDCCSPQYLMGDGARGDSRRRAPLREAPLKSTRRTFRPRRPPHQHANNLRVALRPDWNHRSLKGSHHQIWTNATEGCCTLEGSLSSLSLTVDVRLGLRKLSSQGRSLIYTAWQRVNLGPPMGTSFRETGWAVKQNSKEASAGACVGNFEGHLQRMVVLDATEGVSDGLNGHAEKRLGVKCGLVASSASRNGTGGEAKHSRASSATTYGVSIAGATENPWKKRPVSEEMAIHVPFLGAIKVERPQLLKRTQQKLQPICGVPSTPGHQIKPAAERTKRQQQQVIAEETNTFADVGVGPHEGGEKGDMLRSRANEEELASFAQIYEAAVKGESPLQKPSEASSLESFGSIYGPPAFPCLF</sequence>
<feature type="region of interest" description="Disordered" evidence="1">
    <location>
        <begin position="507"/>
        <end position="527"/>
    </location>
</feature>
<dbReference type="GeneID" id="25249499"/>
<feature type="compositionally biased region" description="Basic and acidic residues" evidence="1">
    <location>
        <begin position="550"/>
        <end position="564"/>
    </location>
</feature>
<organism evidence="2 3">
    <name type="scientific">Eimeria tenella</name>
    <name type="common">Coccidian parasite</name>
    <dbReference type="NCBI Taxonomy" id="5802"/>
    <lineage>
        <taxon>Eukaryota</taxon>
        <taxon>Sar</taxon>
        <taxon>Alveolata</taxon>
        <taxon>Apicomplexa</taxon>
        <taxon>Conoidasida</taxon>
        <taxon>Coccidia</taxon>
        <taxon>Eucoccidiorida</taxon>
        <taxon>Eimeriorina</taxon>
        <taxon>Eimeriidae</taxon>
        <taxon>Eimeria</taxon>
    </lineage>
</organism>
<evidence type="ECO:0000313" key="2">
    <source>
        <dbReference type="EMBL" id="CDJ41922.1"/>
    </source>
</evidence>
<dbReference type="AlphaFoldDB" id="U6KUZ3"/>
<evidence type="ECO:0000256" key="1">
    <source>
        <dbReference type="SAM" id="MobiDB-lite"/>
    </source>
</evidence>
<reference evidence="2" key="1">
    <citation type="submission" date="2013-10" db="EMBL/GenBank/DDBJ databases">
        <title>Genomic analysis of the causative agents of coccidiosis in chickens.</title>
        <authorList>
            <person name="Reid A.J."/>
            <person name="Blake D."/>
            <person name="Billington K."/>
            <person name="Browne H."/>
            <person name="Dunn M."/>
            <person name="Hung S."/>
            <person name="Kawahara F."/>
            <person name="Miranda-Saavedra D."/>
            <person name="Mourier T."/>
            <person name="Nagra H."/>
            <person name="Otto T.D."/>
            <person name="Rawlings N."/>
            <person name="Sanchez A."/>
            <person name="Sanders M."/>
            <person name="Subramaniam C."/>
            <person name="Tay Y."/>
            <person name="Dear P."/>
            <person name="Doerig C."/>
            <person name="Gruber A."/>
            <person name="Parkinson J."/>
            <person name="Shirley M."/>
            <person name="Wan K.L."/>
            <person name="Berriman M."/>
            <person name="Tomley F."/>
            <person name="Pain A."/>
        </authorList>
    </citation>
    <scope>NUCLEOTIDE SEQUENCE [LARGE SCALE GENOMIC DNA]</scope>
    <source>
        <strain evidence="2">Houghton</strain>
    </source>
</reference>
<dbReference type="EMBL" id="HG675681">
    <property type="protein sequence ID" value="CDJ41922.1"/>
    <property type="molecule type" value="Genomic_DNA"/>
</dbReference>
<gene>
    <name evidence="2" type="ORF">ETH_00001420</name>
</gene>
<dbReference type="OrthoDB" id="354961at2759"/>
<accession>U6KUZ3</accession>
<feature type="compositionally biased region" description="Basic residues" evidence="1">
    <location>
        <begin position="567"/>
        <end position="579"/>
    </location>
</feature>
<evidence type="ECO:0000313" key="3">
    <source>
        <dbReference type="Proteomes" id="UP000030747"/>
    </source>
</evidence>